<dbReference type="InterPro" id="IPR036188">
    <property type="entry name" value="FAD/NAD-bd_sf"/>
</dbReference>
<dbReference type="OrthoDB" id="9769238at2"/>
<comment type="cofactor">
    <cofactor evidence="1">
        <name>FAD</name>
        <dbReference type="ChEBI" id="CHEBI:57692"/>
    </cofactor>
</comment>
<reference evidence="7 8" key="1">
    <citation type="submission" date="2016-01" db="EMBL/GenBank/DDBJ databases">
        <authorList>
            <person name="Oliw E.H."/>
        </authorList>
    </citation>
    <scope>NUCLEOTIDE SEQUENCE [LARGE SCALE GENOMIC DNA]</scope>
    <source>
        <strain evidence="7">LMG 22029</strain>
    </source>
</reference>
<feature type="domain" description="Reductase C-terminal" evidence="6">
    <location>
        <begin position="320"/>
        <end position="397"/>
    </location>
</feature>
<feature type="domain" description="FAD/NAD(P)-binding" evidence="5">
    <location>
        <begin position="8"/>
        <end position="300"/>
    </location>
</feature>
<dbReference type="SUPFAM" id="SSF55424">
    <property type="entry name" value="FAD/NAD-linked reductases, dimerisation (C-terminal) domain"/>
    <property type="match status" value="1"/>
</dbReference>
<proteinExistence type="predicted"/>
<dbReference type="Gene3D" id="3.50.50.60">
    <property type="entry name" value="FAD/NAD(P)-binding domain"/>
    <property type="match status" value="2"/>
</dbReference>
<dbReference type="RefSeq" id="WP_060816831.1">
    <property type="nucleotide sequence ID" value="NZ_FCOC02000001.1"/>
</dbReference>
<dbReference type="PRINTS" id="PR00411">
    <property type="entry name" value="PNDRDTASEI"/>
</dbReference>
<dbReference type="Proteomes" id="UP000054893">
    <property type="component" value="Unassembled WGS sequence"/>
</dbReference>
<dbReference type="InterPro" id="IPR016156">
    <property type="entry name" value="FAD/NAD-linked_Rdtase_dimer_sf"/>
</dbReference>
<keyword evidence="2" id="KW-0285">Flavoprotein</keyword>
<dbReference type="GO" id="GO:0005737">
    <property type="term" value="C:cytoplasm"/>
    <property type="evidence" value="ECO:0007669"/>
    <property type="project" value="TreeGrafter"/>
</dbReference>
<dbReference type="Gene3D" id="3.30.390.30">
    <property type="match status" value="1"/>
</dbReference>
<protein>
    <submittedName>
        <fullName evidence="7">Aromatic hydrocarbons catabolism-related reductase</fullName>
    </submittedName>
</protein>
<dbReference type="PRINTS" id="PR00368">
    <property type="entry name" value="FADPNR"/>
</dbReference>
<dbReference type="InterPro" id="IPR028202">
    <property type="entry name" value="Reductase_C"/>
</dbReference>
<dbReference type="EMBL" id="FCOC02000001">
    <property type="protein sequence ID" value="SAL10520.1"/>
    <property type="molecule type" value="Genomic_DNA"/>
</dbReference>
<evidence type="ECO:0000259" key="6">
    <source>
        <dbReference type="Pfam" id="PF14759"/>
    </source>
</evidence>
<dbReference type="SUPFAM" id="SSF51905">
    <property type="entry name" value="FAD/NAD(P)-binding domain"/>
    <property type="match status" value="2"/>
</dbReference>
<evidence type="ECO:0000256" key="2">
    <source>
        <dbReference type="ARBA" id="ARBA00022630"/>
    </source>
</evidence>
<gene>
    <name evidence="7" type="ORF">AWB64_00291</name>
</gene>
<dbReference type="InterPro" id="IPR050446">
    <property type="entry name" value="FAD-oxidoreductase/Apoptosis"/>
</dbReference>
<sequence length="406" mass="42993">MTDGTSQAVVIVGAGHAGGRAAINLRQHGFAGRITLLGDETHPPYERPPLSKDVLTGVAQPQSTHLVAAGGWDAIDVQLKSGDAVVEIDRGRGVARLDGGESIPYDTLILATGARARTFPGRIEAGAPVHTLRTLADAAALAPRLRRNARIAVLGAGFIGLEVASSALQKGARVTVIEAAPRPLMRLLPADFAYWMTWLHASHGVDLRFDSRAARLRANGIEMEQGAAIAADAIVVGIGAQPNDELAALAGLDVEDGVLVDEDCRTEDPRIFAIGDVARLRATQAQPTSRIESWRKAEDDAGRVAAVLCGVPARPRDVPWFWTDQFGRNIQLAGEPSDRFTPVLRGNPDCGSFVIYYLEGDVLRGVIGVDCGRDVRSAQKLIQSRAGIDPSTLPAPKAKAAKTVSA</sequence>
<evidence type="ECO:0000256" key="3">
    <source>
        <dbReference type="ARBA" id="ARBA00022827"/>
    </source>
</evidence>
<evidence type="ECO:0000256" key="1">
    <source>
        <dbReference type="ARBA" id="ARBA00001974"/>
    </source>
</evidence>
<dbReference type="GO" id="GO:0016651">
    <property type="term" value="F:oxidoreductase activity, acting on NAD(P)H"/>
    <property type="evidence" value="ECO:0007669"/>
    <property type="project" value="TreeGrafter"/>
</dbReference>
<evidence type="ECO:0000256" key="4">
    <source>
        <dbReference type="ARBA" id="ARBA00023002"/>
    </source>
</evidence>
<dbReference type="Pfam" id="PF07992">
    <property type="entry name" value="Pyr_redox_2"/>
    <property type="match status" value="1"/>
</dbReference>
<evidence type="ECO:0000259" key="5">
    <source>
        <dbReference type="Pfam" id="PF07992"/>
    </source>
</evidence>
<keyword evidence="3" id="KW-0274">FAD</keyword>
<keyword evidence="4" id="KW-0560">Oxidoreductase</keyword>
<organism evidence="7 8">
    <name type="scientific">Caballeronia sordidicola</name>
    <name type="common">Burkholderia sordidicola</name>
    <dbReference type="NCBI Taxonomy" id="196367"/>
    <lineage>
        <taxon>Bacteria</taxon>
        <taxon>Pseudomonadati</taxon>
        <taxon>Pseudomonadota</taxon>
        <taxon>Betaproteobacteria</taxon>
        <taxon>Burkholderiales</taxon>
        <taxon>Burkholderiaceae</taxon>
        <taxon>Caballeronia</taxon>
    </lineage>
</organism>
<accession>A0A158EV06</accession>
<dbReference type="PANTHER" id="PTHR43557">
    <property type="entry name" value="APOPTOSIS-INDUCING FACTOR 1"/>
    <property type="match status" value="1"/>
</dbReference>
<evidence type="ECO:0000313" key="7">
    <source>
        <dbReference type="EMBL" id="SAL10520.1"/>
    </source>
</evidence>
<name>A0A158EV06_CABSO</name>
<evidence type="ECO:0000313" key="8">
    <source>
        <dbReference type="Proteomes" id="UP000054893"/>
    </source>
</evidence>
<dbReference type="Pfam" id="PF14759">
    <property type="entry name" value="Reductase_C"/>
    <property type="match status" value="1"/>
</dbReference>
<dbReference type="InterPro" id="IPR023753">
    <property type="entry name" value="FAD/NAD-binding_dom"/>
</dbReference>
<dbReference type="PANTHER" id="PTHR43557:SF2">
    <property type="entry name" value="RIESKE DOMAIN-CONTAINING PROTEIN-RELATED"/>
    <property type="match status" value="1"/>
</dbReference>
<dbReference type="AlphaFoldDB" id="A0A158EV06"/>